<feature type="coiled-coil region" evidence="1">
    <location>
        <begin position="133"/>
        <end position="174"/>
    </location>
</feature>
<keyword evidence="3" id="KW-1185">Reference proteome</keyword>
<protein>
    <submittedName>
        <fullName evidence="2">Uncharacterized protein</fullName>
    </submittedName>
</protein>
<organism evidence="2 3">
    <name type="scientific">Extremus antarcticus</name>
    <dbReference type="NCBI Taxonomy" id="702011"/>
    <lineage>
        <taxon>Eukaryota</taxon>
        <taxon>Fungi</taxon>
        <taxon>Dikarya</taxon>
        <taxon>Ascomycota</taxon>
        <taxon>Pezizomycotina</taxon>
        <taxon>Dothideomycetes</taxon>
        <taxon>Dothideomycetidae</taxon>
        <taxon>Mycosphaerellales</taxon>
        <taxon>Extremaceae</taxon>
        <taxon>Extremus</taxon>
    </lineage>
</organism>
<comment type="caution">
    <text evidence="2">The sequence shown here is derived from an EMBL/GenBank/DDBJ whole genome shotgun (WGS) entry which is preliminary data.</text>
</comment>
<keyword evidence="1" id="KW-0175">Coiled coil</keyword>
<evidence type="ECO:0000256" key="1">
    <source>
        <dbReference type="SAM" id="Coils"/>
    </source>
</evidence>
<gene>
    <name evidence="2" type="ORF">LTR09_001511</name>
</gene>
<dbReference type="Proteomes" id="UP001271007">
    <property type="component" value="Unassembled WGS sequence"/>
</dbReference>
<name>A0AAJ0LVW7_9PEZI</name>
<accession>A0AAJ0LVW7</accession>
<reference evidence="2" key="1">
    <citation type="submission" date="2023-04" db="EMBL/GenBank/DDBJ databases">
        <title>Black Yeasts Isolated from many extreme environments.</title>
        <authorList>
            <person name="Coleine C."/>
            <person name="Stajich J.E."/>
            <person name="Selbmann L."/>
        </authorList>
    </citation>
    <scope>NUCLEOTIDE SEQUENCE</scope>
    <source>
        <strain evidence="2">CCFEE 5312</strain>
    </source>
</reference>
<dbReference type="SUPFAM" id="SSF46579">
    <property type="entry name" value="Prefoldin"/>
    <property type="match status" value="1"/>
</dbReference>
<sequence length="182" mass="20337">MDMDYYYIAHSITAAKAGGSYASSPKKASYGVYHPYGRPSKPATDPASLLKKERSAWMREVRILIDRVAGLEIQIKKIVERFTAAMPPYTHEAKMVPVHELVIELQEEVTNLKKQAIAYHAASNEPQSTTATKNKLQAERKAWSEDTKKLQARVTNLQDQMQQLGKEIKGVAAQCGDVQSTM</sequence>
<evidence type="ECO:0000313" key="2">
    <source>
        <dbReference type="EMBL" id="KAK3057329.1"/>
    </source>
</evidence>
<evidence type="ECO:0000313" key="3">
    <source>
        <dbReference type="Proteomes" id="UP001271007"/>
    </source>
</evidence>
<dbReference type="EMBL" id="JAWDJX010000003">
    <property type="protein sequence ID" value="KAK3057329.1"/>
    <property type="molecule type" value="Genomic_DNA"/>
</dbReference>
<dbReference type="AlphaFoldDB" id="A0AAJ0LVW7"/>
<proteinExistence type="predicted"/>